<reference evidence="1 2" key="1">
    <citation type="submission" date="2015-09" db="EMBL/GenBank/DDBJ databases">
        <authorList>
            <consortium name="Pathogen Informatics"/>
        </authorList>
    </citation>
    <scope>NUCLEOTIDE SEQUENCE [LARGE SCALE GENOMIC DNA]</scope>
    <source>
        <strain evidence="1 2">2789STDY5834959</strain>
    </source>
</reference>
<dbReference type="AlphaFoldDB" id="A0A173UFH7"/>
<dbReference type="RefSeq" id="WP_055073347.1">
    <property type="nucleotide sequence ID" value="NZ_CYXY01000020.1"/>
</dbReference>
<accession>A0A173UFH7</accession>
<name>A0A173UFH7_ANAHA</name>
<dbReference type="Proteomes" id="UP000095553">
    <property type="component" value="Unassembled WGS sequence"/>
</dbReference>
<evidence type="ECO:0000313" key="1">
    <source>
        <dbReference type="EMBL" id="CUN12977.1"/>
    </source>
</evidence>
<gene>
    <name evidence="1" type="ORF">ERS852571_02706</name>
</gene>
<proteinExistence type="predicted"/>
<evidence type="ECO:0000313" key="2">
    <source>
        <dbReference type="Proteomes" id="UP000095553"/>
    </source>
</evidence>
<protein>
    <submittedName>
        <fullName evidence="1">Uncharacterized protein</fullName>
    </submittedName>
</protein>
<sequence>MKKKLIKCPYCGSAGGVCNEFKVSGIDYYKFDGSIDGKEITGPYEHTKYVECIDCGKRIMTYEEFVENYI</sequence>
<dbReference type="EMBL" id="CYXY01000020">
    <property type="protein sequence ID" value="CUN12977.1"/>
    <property type="molecule type" value="Genomic_DNA"/>
</dbReference>
<organism evidence="1 2">
    <name type="scientific">Anaerostipes hadrus</name>
    <dbReference type="NCBI Taxonomy" id="649756"/>
    <lineage>
        <taxon>Bacteria</taxon>
        <taxon>Bacillati</taxon>
        <taxon>Bacillota</taxon>
        <taxon>Clostridia</taxon>
        <taxon>Lachnospirales</taxon>
        <taxon>Lachnospiraceae</taxon>
        <taxon>Anaerostipes</taxon>
    </lineage>
</organism>